<dbReference type="EMBL" id="MARB01000012">
    <property type="protein sequence ID" value="ODJ87383.1"/>
    <property type="molecule type" value="Genomic_DNA"/>
</dbReference>
<dbReference type="PANTHER" id="PTHR44154:SF1">
    <property type="entry name" value="QUINONE OXIDOREDUCTASE"/>
    <property type="match status" value="1"/>
</dbReference>
<gene>
    <name evidence="3" type="primary">qorA_2</name>
    <name evidence="3" type="ORF">CODIS_23580</name>
</gene>
<dbReference type="CDD" id="cd08272">
    <property type="entry name" value="MDR6"/>
    <property type="match status" value="1"/>
</dbReference>
<dbReference type="Pfam" id="PF13602">
    <property type="entry name" value="ADH_zinc_N_2"/>
    <property type="match status" value="1"/>
</dbReference>
<evidence type="ECO:0000313" key="3">
    <source>
        <dbReference type="EMBL" id="ODJ87383.1"/>
    </source>
</evidence>
<dbReference type="PANTHER" id="PTHR44154">
    <property type="entry name" value="QUINONE OXIDOREDUCTASE"/>
    <property type="match status" value="1"/>
</dbReference>
<dbReference type="EC" id="1.6.5.5" evidence="3"/>
<dbReference type="Gene3D" id="3.90.180.10">
    <property type="entry name" value="Medium-chain alcohol dehydrogenases, catalytic domain"/>
    <property type="match status" value="1"/>
</dbReference>
<dbReference type="SUPFAM" id="SSF51735">
    <property type="entry name" value="NAD(P)-binding Rossmann-fold domains"/>
    <property type="match status" value="1"/>
</dbReference>
<dbReference type="OrthoDB" id="9785812at2"/>
<dbReference type="AlphaFoldDB" id="A0A7Z0VKR8"/>
<dbReference type="SMART" id="SM00829">
    <property type="entry name" value="PKS_ER"/>
    <property type="match status" value="1"/>
</dbReference>
<dbReference type="SUPFAM" id="SSF50129">
    <property type="entry name" value="GroES-like"/>
    <property type="match status" value="1"/>
</dbReference>
<keyword evidence="4" id="KW-1185">Reference proteome</keyword>
<protein>
    <submittedName>
        <fullName evidence="3">Quinone oxidoreductase 1</fullName>
        <ecNumber evidence="3">1.6.5.5</ecNumber>
    </submittedName>
</protein>
<sequence length="331" mass="35046">MKAVVMRETGGPEVLSLEEIETPEITSATQVKVRIEASGVNPVDTKLRSRGLFLPDGVPAVLGCDGAGVVVETGSQVTQFRSGDEVWYCDGGLGGLHGNYAEYAVIEESVCCKKPVSVDFIHAAAAPLVLITAWEALFGRARLTDEKTLLVHAGAGGVGHVAIQLAKQAGARVLTTVSTKEKQAFVASLGADESILYREHGFVDQVMALTGGAGADVVLDTVGGDVFKASIDATSPYGDLVTLLDPGPAVDWKEARNRNLRVGFTLMLTPMLRHLPQARANQVAILSDCAEMIDSGSLRIHVSDSLPLDQAVKAHELIEQGRMQGKLVLIP</sequence>
<keyword evidence="1" id="KW-0521">NADP</keyword>
<dbReference type="Gene3D" id="3.40.50.720">
    <property type="entry name" value="NAD(P)-binding Rossmann-like Domain"/>
    <property type="match status" value="1"/>
</dbReference>
<dbReference type="InterPro" id="IPR036291">
    <property type="entry name" value="NAD(P)-bd_dom_sf"/>
</dbReference>
<feature type="domain" description="Enoyl reductase (ER)" evidence="2">
    <location>
        <begin position="10"/>
        <end position="329"/>
    </location>
</feature>
<dbReference type="InterPro" id="IPR051603">
    <property type="entry name" value="Zinc-ADH_QOR/CCCR"/>
</dbReference>
<evidence type="ECO:0000256" key="1">
    <source>
        <dbReference type="ARBA" id="ARBA00022857"/>
    </source>
</evidence>
<evidence type="ECO:0000259" key="2">
    <source>
        <dbReference type="SMART" id="SM00829"/>
    </source>
</evidence>
<dbReference type="Pfam" id="PF08240">
    <property type="entry name" value="ADH_N"/>
    <property type="match status" value="1"/>
</dbReference>
<dbReference type="InterPro" id="IPR013154">
    <property type="entry name" value="ADH-like_N"/>
</dbReference>
<dbReference type="GO" id="GO:0003960">
    <property type="term" value="F:quinone reductase (NADPH) activity"/>
    <property type="evidence" value="ECO:0007669"/>
    <property type="project" value="UniProtKB-EC"/>
</dbReference>
<dbReference type="Proteomes" id="UP000094769">
    <property type="component" value="Unassembled WGS sequence"/>
</dbReference>
<organism evidence="3 4">
    <name type="scientific">Candidatus Thiodiazotropha endolucinida</name>
    <dbReference type="NCBI Taxonomy" id="1655433"/>
    <lineage>
        <taxon>Bacteria</taxon>
        <taxon>Pseudomonadati</taxon>
        <taxon>Pseudomonadota</taxon>
        <taxon>Gammaproteobacteria</taxon>
        <taxon>Chromatiales</taxon>
        <taxon>Sedimenticolaceae</taxon>
        <taxon>Candidatus Thiodiazotropha</taxon>
    </lineage>
</organism>
<dbReference type="RefSeq" id="WP_069124937.1">
    <property type="nucleotide sequence ID" value="NZ_MARB01000012.1"/>
</dbReference>
<proteinExistence type="predicted"/>
<evidence type="ECO:0000313" key="4">
    <source>
        <dbReference type="Proteomes" id="UP000094769"/>
    </source>
</evidence>
<accession>A0A7Z0VKR8</accession>
<dbReference type="InterPro" id="IPR020843">
    <property type="entry name" value="ER"/>
</dbReference>
<comment type="caution">
    <text evidence="3">The sequence shown here is derived from an EMBL/GenBank/DDBJ whole genome shotgun (WGS) entry which is preliminary data.</text>
</comment>
<name>A0A7Z0VKR8_9GAMM</name>
<reference evidence="3 4" key="1">
    <citation type="submission" date="2016-06" db="EMBL/GenBank/DDBJ databases">
        <title>Genome sequence of endosymbiont of Candidatus Endolucinida thiodiazotropha.</title>
        <authorList>
            <person name="Poehlein A."/>
            <person name="Koenig S."/>
            <person name="Heiden S.E."/>
            <person name="Thuermer A."/>
            <person name="Voget S."/>
            <person name="Daniel R."/>
            <person name="Markert S."/>
            <person name="Gros O."/>
            <person name="Schweder T."/>
        </authorList>
    </citation>
    <scope>NUCLEOTIDE SEQUENCE [LARGE SCALE GENOMIC DNA]</scope>
    <source>
        <strain evidence="3 4">COS</strain>
    </source>
</reference>
<dbReference type="InterPro" id="IPR011032">
    <property type="entry name" value="GroES-like_sf"/>
</dbReference>
<keyword evidence="3" id="KW-0560">Oxidoreductase</keyword>